<protein>
    <recommendedName>
        <fullName evidence="4">Transmembrane protein</fullName>
    </recommendedName>
</protein>
<feature type="transmembrane region" description="Helical" evidence="1">
    <location>
        <begin position="57"/>
        <end position="83"/>
    </location>
</feature>
<evidence type="ECO:0000313" key="2">
    <source>
        <dbReference type="EMBL" id="PRQ30956.1"/>
    </source>
</evidence>
<name>A0A2P6Q9T8_ROSCH</name>
<dbReference type="AlphaFoldDB" id="A0A2P6Q9T8"/>
<evidence type="ECO:0000256" key="1">
    <source>
        <dbReference type="SAM" id="Phobius"/>
    </source>
</evidence>
<reference evidence="2 3" key="1">
    <citation type="journal article" date="2018" name="Nat. Genet.">
        <title>The Rosa genome provides new insights in the design of modern roses.</title>
        <authorList>
            <person name="Bendahmane M."/>
        </authorList>
    </citation>
    <scope>NUCLEOTIDE SEQUENCE [LARGE SCALE GENOMIC DNA]</scope>
    <source>
        <strain evidence="3">cv. Old Blush</strain>
    </source>
</reference>
<keyword evidence="3" id="KW-1185">Reference proteome</keyword>
<keyword evidence="1" id="KW-1133">Transmembrane helix</keyword>
<dbReference type="Proteomes" id="UP000238479">
    <property type="component" value="Chromosome 5"/>
</dbReference>
<comment type="caution">
    <text evidence="2">The sequence shown here is derived from an EMBL/GenBank/DDBJ whole genome shotgun (WGS) entry which is preliminary data.</text>
</comment>
<organism evidence="2 3">
    <name type="scientific">Rosa chinensis</name>
    <name type="common">China rose</name>
    <dbReference type="NCBI Taxonomy" id="74649"/>
    <lineage>
        <taxon>Eukaryota</taxon>
        <taxon>Viridiplantae</taxon>
        <taxon>Streptophyta</taxon>
        <taxon>Embryophyta</taxon>
        <taxon>Tracheophyta</taxon>
        <taxon>Spermatophyta</taxon>
        <taxon>Magnoliopsida</taxon>
        <taxon>eudicotyledons</taxon>
        <taxon>Gunneridae</taxon>
        <taxon>Pentapetalae</taxon>
        <taxon>rosids</taxon>
        <taxon>fabids</taxon>
        <taxon>Rosales</taxon>
        <taxon>Rosaceae</taxon>
        <taxon>Rosoideae</taxon>
        <taxon>Rosoideae incertae sedis</taxon>
        <taxon>Rosa</taxon>
    </lineage>
</organism>
<evidence type="ECO:0008006" key="4">
    <source>
        <dbReference type="Google" id="ProtNLM"/>
    </source>
</evidence>
<keyword evidence="1" id="KW-0812">Transmembrane</keyword>
<evidence type="ECO:0000313" key="3">
    <source>
        <dbReference type="Proteomes" id="UP000238479"/>
    </source>
</evidence>
<sequence>MSNKKPILPQLQWWVMELLELLLLILNLCLVLCPSCGILVINCVVGILFGLQEFGFWYTWFTVCAFICRCEKIYLSLLLILAWKITCYKGIIY</sequence>
<gene>
    <name evidence="2" type="ORF">RchiOBHm_Chr5g0030231</name>
</gene>
<keyword evidence="1" id="KW-0472">Membrane</keyword>
<dbReference type="EMBL" id="PDCK01000043">
    <property type="protein sequence ID" value="PRQ30956.1"/>
    <property type="molecule type" value="Genomic_DNA"/>
</dbReference>
<feature type="transmembrane region" description="Helical" evidence="1">
    <location>
        <begin position="21"/>
        <end position="51"/>
    </location>
</feature>
<dbReference type="Gramene" id="PRQ30956">
    <property type="protein sequence ID" value="PRQ30956"/>
    <property type="gene ID" value="RchiOBHm_Chr5g0030231"/>
</dbReference>
<proteinExistence type="predicted"/>
<accession>A0A2P6Q9T8</accession>